<keyword evidence="3" id="KW-1185">Reference proteome</keyword>
<sequence>MAGKARAKTKAEKPSAWADPNMERIHSQAPKFTPREADELEKAIRELKPTKKR</sequence>
<evidence type="ECO:0000313" key="2">
    <source>
        <dbReference type="EMBL" id="RIH89272.1"/>
    </source>
</evidence>
<proteinExistence type="predicted"/>
<reference evidence="2 3" key="1">
    <citation type="submission" date="2018-08" db="EMBL/GenBank/DDBJ databases">
        <title>Meiothermus roseus NBRC 110900 genome sequencing project.</title>
        <authorList>
            <person name="Da Costa M.S."/>
            <person name="Albuquerque L."/>
            <person name="Raposo P."/>
            <person name="Froufe H.J.C."/>
            <person name="Barroso C.S."/>
            <person name="Egas C."/>
        </authorList>
    </citation>
    <scope>NUCLEOTIDE SEQUENCE [LARGE SCALE GENOMIC DNA]</scope>
    <source>
        <strain evidence="2 3">NBRC 110900</strain>
    </source>
</reference>
<evidence type="ECO:0000313" key="3">
    <source>
        <dbReference type="Proteomes" id="UP000265341"/>
    </source>
</evidence>
<comment type="caution">
    <text evidence="2">The sequence shown here is derived from an EMBL/GenBank/DDBJ whole genome shotgun (WGS) entry which is preliminary data.</text>
</comment>
<protein>
    <submittedName>
        <fullName evidence="2">Uncharacterized protein</fullName>
    </submittedName>
</protein>
<name>A0A399F342_9DEIN</name>
<dbReference type="RefSeq" id="WP_182482631.1">
    <property type="nucleotide sequence ID" value="NZ_QWLA01000004.1"/>
</dbReference>
<dbReference type="AlphaFoldDB" id="A0A399F342"/>
<evidence type="ECO:0000256" key="1">
    <source>
        <dbReference type="SAM" id="MobiDB-lite"/>
    </source>
</evidence>
<organism evidence="2 3">
    <name type="scientific">Calidithermus roseus</name>
    <dbReference type="NCBI Taxonomy" id="1644118"/>
    <lineage>
        <taxon>Bacteria</taxon>
        <taxon>Thermotogati</taxon>
        <taxon>Deinococcota</taxon>
        <taxon>Deinococci</taxon>
        <taxon>Thermales</taxon>
        <taxon>Thermaceae</taxon>
        <taxon>Calidithermus</taxon>
    </lineage>
</organism>
<accession>A0A399F342</accession>
<gene>
    <name evidence="2" type="ORF">Mrose_00412</name>
</gene>
<feature type="region of interest" description="Disordered" evidence="1">
    <location>
        <begin position="1"/>
        <end position="33"/>
    </location>
</feature>
<dbReference type="Proteomes" id="UP000265341">
    <property type="component" value="Unassembled WGS sequence"/>
</dbReference>
<dbReference type="EMBL" id="QWLA01000004">
    <property type="protein sequence ID" value="RIH89272.1"/>
    <property type="molecule type" value="Genomic_DNA"/>
</dbReference>